<evidence type="ECO:0000256" key="5">
    <source>
        <dbReference type="ARBA" id="ARBA00023004"/>
    </source>
</evidence>
<keyword evidence="3" id="KW-0949">S-adenosyl-L-methionine</keyword>
<dbReference type="Gene3D" id="3.20.20.70">
    <property type="entry name" value="Aldolase class I"/>
    <property type="match status" value="1"/>
</dbReference>
<dbReference type="InterPro" id="IPR013785">
    <property type="entry name" value="Aldolase_TIM"/>
</dbReference>
<comment type="caution">
    <text evidence="7">The sequence shown here is derived from an EMBL/GenBank/DDBJ whole genome shotgun (WGS) entry which is preliminary data.</text>
</comment>
<keyword evidence="2" id="KW-0004">4Fe-4S</keyword>
<accession>A0ABU2H1F9</accession>
<evidence type="ECO:0000256" key="3">
    <source>
        <dbReference type="ARBA" id="ARBA00022691"/>
    </source>
</evidence>
<dbReference type="RefSeq" id="WP_310910644.1">
    <property type="nucleotide sequence ID" value="NZ_JAVLVT010000001.1"/>
</dbReference>
<dbReference type="Pfam" id="PF13353">
    <property type="entry name" value="Fer4_12"/>
    <property type="match status" value="1"/>
</dbReference>
<dbReference type="InterPro" id="IPR034457">
    <property type="entry name" value="Organic_radical-activating"/>
</dbReference>
<comment type="cofactor">
    <cofactor evidence="1">
        <name>[4Fe-4S] cluster</name>
        <dbReference type="ChEBI" id="CHEBI:49883"/>
    </cofactor>
</comment>
<evidence type="ECO:0000256" key="4">
    <source>
        <dbReference type="ARBA" id="ARBA00022723"/>
    </source>
</evidence>
<proteinExistence type="predicted"/>
<reference evidence="8" key="1">
    <citation type="submission" date="2023-07" db="EMBL/GenBank/DDBJ databases">
        <title>Novel species in the genus Lipingzhangella isolated from Sambhar Salt Lake.</title>
        <authorList>
            <person name="Jiya N."/>
            <person name="Kajale S."/>
            <person name="Sharma A."/>
        </authorList>
    </citation>
    <scope>NUCLEOTIDE SEQUENCE [LARGE SCALE GENOMIC DNA]</scope>
    <source>
        <strain evidence="8">LS1_29</strain>
    </source>
</reference>
<gene>
    <name evidence="7" type="ORF">RIF23_02350</name>
</gene>
<protein>
    <submittedName>
        <fullName evidence="7">4Fe-4S single cluster domain-containing protein</fullName>
    </submittedName>
</protein>
<evidence type="ECO:0000313" key="8">
    <source>
        <dbReference type="Proteomes" id="UP001250214"/>
    </source>
</evidence>
<keyword evidence="5" id="KW-0408">Iron</keyword>
<dbReference type="Proteomes" id="UP001250214">
    <property type="component" value="Unassembled WGS sequence"/>
</dbReference>
<dbReference type="CDD" id="cd01335">
    <property type="entry name" value="Radical_SAM"/>
    <property type="match status" value="1"/>
</dbReference>
<keyword evidence="6" id="KW-0411">Iron-sulfur</keyword>
<dbReference type="InterPro" id="IPR058240">
    <property type="entry name" value="rSAM_sf"/>
</dbReference>
<organism evidence="7 8">
    <name type="scientific">Lipingzhangella rawalii</name>
    <dbReference type="NCBI Taxonomy" id="2055835"/>
    <lineage>
        <taxon>Bacteria</taxon>
        <taxon>Bacillati</taxon>
        <taxon>Actinomycetota</taxon>
        <taxon>Actinomycetes</taxon>
        <taxon>Streptosporangiales</taxon>
        <taxon>Nocardiopsidaceae</taxon>
        <taxon>Lipingzhangella</taxon>
    </lineage>
</organism>
<name>A0ABU2H1F9_9ACTN</name>
<evidence type="ECO:0000256" key="6">
    <source>
        <dbReference type="ARBA" id="ARBA00023014"/>
    </source>
</evidence>
<dbReference type="PANTHER" id="PTHR30352:SF2">
    <property type="entry name" value="ANAEROBIC RIBONUCLEOSIDE-TRIPHOSPHATE REDUCTASE-ACTIVATING PROTEIN"/>
    <property type="match status" value="1"/>
</dbReference>
<keyword evidence="4" id="KW-0479">Metal-binding</keyword>
<dbReference type="InterPro" id="IPR007197">
    <property type="entry name" value="rSAM"/>
</dbReference>
<sequence length="237" mass="25368">MTPLPPPLRTARLHYPVTALGPGTRLGIWTQGCPLACPGCMSRDTWDSGRGTLVPVAALAQVWHRVLTAGAAGVTISGGEPLSQPRAVATLVTALDLVRARIRPSADILLYTGYAPAELADQLNAPHPHGPALAQILTHSDAVITGRFDISQPTTAIWRGSANQQLHPLTPLGQRRYEPYVDYAPAAPPVQVGVDDTGLWIIGVPRHRQLAEFDRALRQRGLTLEGVSWRPSSTAAD</sequence>
<dbReference type="EMBL" id="JAVLVT010000001">
    <property type="protein sequence ID" value="MDS1269133.1"/>
    <property type="molecule type" value="Genomic_DNA"/>
</dbReference>
<dbReference type="SUPFAM" id="SSF102114">
    <property type="entry name" value="Radical SAM enzymes"/>
    <property type="match status" value="1"/>
</dbReference>
<dbReference type="PANTHER" id="PTHR30352">
    <property type="entry name" value="PYRUVATE FORMATE-LYASE-ACTIVATING ENZYME"/>
    <property type="match status" value="1"/>
</dbReference>
<keyword evidence="8" id="KW-1185">Reference proteome</keyword>
<dbReference type="SFLD" id="SFLDS00029">
    <property type="entry name" value="Radical_SAM"/>
    <property type="match status" value="1"/>
</dbReference>
<evidence type="ECO:0000313" key="7">
    <source>
        <dbReference type="EMBL" id="MDS1269133.1"/>
    </source>
</evidence>
<evidence type="ECO:0000256" key="1">
    <source>
        <dbReference type="ARBA" id="ARBA00001966"/>
    </source>
</evidence>
<evidence type="ECO:0000256" key="2">
    <source>
        <dbReference type="ARBA" id="ARBA00022485"/>
    </source>
</evidence>